<name>A0A318S6M2_9DEIO</name>
<organism evidence="2 3">
    <name type="scientific">Deinococcus yavapaiensis KR-236</name>
    <dbReference type="NCBI Taxonomy" id="694435"/>
    <lineage>
        <taxon>Bacteria</taxon>
        <taxon>Thermotogati</taxon>
        <taxon>Deinococcota</taxon>
        <taxon>Deinococci</taxon>
        <taxon>Deinococcales</taxon>
        <taxon>Deinococcaceae</taxon>
        <taxon>Deinococcus</taxon>
    </lineage>
</organism>
<accession>A0A318S6M2</accession>
<evidence type="ECO:0000313" key="3">
    <source>
        <dbReference type="Proteomes" id="UP000248326"/>
    </source>
</evidence>
<dbReference type="RefSeq" id="WP_110888494.1">
    <property type="nucleotide sequence ID" value="NZ_QJSX01000019.1"/>
</dbReference>
<reference evidence="2 3" key="1">
    <citation type="submission" date="2018-06" db="EMBL/GenBank/DDBJ databases">
        <title>Genomic Encyclopedia of Type Strains, Phase IV (KMG-IV): sequencing the most valuable type-strain genomes for metagenomic binning, comparative biology and taxonomic classification.</title>
        <authorList>
            <person name="Goeker M."/>
        </authorList>
    </citation>
    <scope>NUCLEOTIDE SEQUENCE [LARGE SCALE GENOMIC DNA]</scope>
    <source>
        <strain evidence="2 3">DSM 18048</strain>
    </source>
</reference>
<dbReference type="OrthoDB" id="72185at2"/>
<proteinExistence type="predicted"/>
<dbReference type="AlphaFoldDB" id="A0A318S6M2"/>
<dbReference type="EMBL" id="QJSX01000019">
    <property type="protein sequence ID" value="PYE50040.1"/>
    <property type="molecule type" value="Genomic_DNA"/>
</dbReference>
<feature type="compositionally biased region" description="Basic and acidic residues" evidence="1">
    <location>
        <begin position="1"/>
        <end position="12"/>
    </location>
</feature>
<protein>
    <submittedName>
        <fullName evidence="2">Uncharacterized protein</fullName>
    </submittedName>
</protein>
<evidence type="ECO:0000313" key="2">
    <source>
        <dbReference type="EMBL" id="PYE50040.1"/>
    </source>
</evidence>
<keyword evidence="3" id="KW-1185">Reference proteome</keyword>
<evidence type="ECO:0000256" key="1">
    <source>
        <dbReference type="SAM" id="MobiDB-lite"/>
    </source>
</evidence>
<feature type="region of interest" description="Disordered" evidence="1">
    <location>
        <begin position="1"/>
        <end position="74"/>
    </location>
</feature>
<sequence length="74" mass="7637">MTDPNAQHDGKADSSNVGSAANPEVVKEDSAVYQPPKGAEEADRVDAAVDGTSASHYGANDPALYESDAKDDES</sequence>
<dbReference type="Proteomes" id="UP000248326">
    <property type="component" value="Unassembled WGS sequence"/>
</dbReference>
<comment type="caution">
    <text evidence="2">The sequence shown here is derived from an EMBL/GenBank/DDBJ whole genome shotgun (WGS) entry which is preliminary data.</text>
</comment>
<gene>
    <name evidence="2" type="ORF">DES52_11961</name>
</gene>
<feature type="compositionally biased region" description="Basic and acidic residues" evidence="1">
    <location>
        <begin position="38"/>
        <end position="47"/>
    </location>
</feature>